<name>A0A420BK62_SPHD1</name>
<dbReference type="InterPro" id="IPR011459">
    <property type="entry name" value="DUF1565"/>
</dbReference>
<organism evidence="8 9">
    <name type="scientific">Sphingobacterium detergens</name>
    <dbReference type="NCBI Taxonomy" id="1145106"/>
    <lineage>
        <taxon>Bacteria</taxon>
        <taxon>Pseudomonadati</taxon>
        <taxon>Bacteroidota</taxon>
        <taxon>Sphingobacteriia</taxon>
        <taxon>Sphingobacteriales</taxon>
        <taxon>Sphingobacteriaceae</taxon>
        <taxon>Sphingobacterium</taxon>
    </lineage>
</organism>
<dbReference type="InterPro" id="IPR039448">
    <property type="entry name" value="Beta_helix"/>
</dbReference>
<evidence type="ECO:0000256" key="1">
    <source>
        <dbReference type="ARBA" id="ARBA00004613"/>
    </source>
</evidence>
<dbReference type="Pfam" id="PF21258">
    <property type="entry name" value="Glyco_hydro_120_ins"/>
    <property type="match status" value="1"/>
</dbReference>
<keyword evidence="2" id="KW-0964">Secreted</keyword>
<dbReference type="InterPro" id="IPR052052">
    <property type="entry name" value="Polysaccharide_Lyase_9"/>
</dbReference>
<feature type="domain" description="DUF1565" evidence="5">
    <location>
        <begin position="36"/>
        <end position="76"/>
    </location>
</feature>
<dbReference type="InterPro" id="IPR006626">
    <property type="entry name" value="PbH1"/>
</dbReference>
<dbReference type="SMART" id="SM00710">
    <property type="entry name" value="PbH1"/>
    <property type="match status" value="5"/>
</dbReference>
<feature type="chain" id="PRO_5019482399" evidence="4">
    <location>
        <begin position="24"/>
        <end position="651"/>
    </location>
</feature>
<dbReference type="Proteomes" id="UP000286246">
    <property type="component" value="Unassembled WGS sequence"/>
</dbReference>
<dbReference type="PANTHER" id="PTHR40088:SF2">
    <property type="entry name" value="SECRETED SUGAR HYDROLASE"/>
    <property type="match status" value="1"/>
</dbReference>
<dbReference type="EMBL" id="RAPY01000001">
    <property type="protein sequence ID" value="RKE56966.1"/>
    <property type="molecule type" value="Genomic_DNA"/>
</dbReference>
<evidence type="ECO:0000259" key="6">
    <source>
        <dbReference type="Pfam" id="PF13229"/>
    </source>
</evidence>
<reference evidence="8 9" key="1">
    <citation type="submission" date="2018-09" db="EMBL/GenBank/DDBJ databases">
        <title>Genomic Encyclopedia of Type Strains, Phase III (KMG-III): the genomes of soil and plant-associated and newly described type strains.</title>
        <authorList>
            <person name="Whitman W."/>
        </authorList>
    </citation>
    <scope>NUCLEOTIDE SEQUENCE [LARGE SCALE GENOMIC DNA]</scope>
    <source>
        <strain evidence="8 9">CECT 7938</strain>
    </source>
</reference>
<protein>
    <submittedName>
        <fullName evidence="8">Uncharacterized protein DUF1565</fullName>
    </submittedName>
</protein>
<feature type="signal peptide" evidence="4">
    <location>
        <begin position="1"/>
        <end position="23"/>
    </location>
</feature>
<dbReference type="InterPro" id="IPR012334">
    <property type="entry name" value="Pectin_lyas_fold"/>
</dbReference>
<keyword evidence="9" id="KW-1185">Reference proteome</keyword>
<dbReference type="Gene3D" id="2.160.20.10">
    <property type="entry name" value="Single-stranded right-handed beta-helix, Pectin lyase-like"/>
    <property type="match status" value="1"/>
</dbReference>
<dbReference type="Gene3D" id="2.60.40.1180">
    <property type="entry name" value="Golgi alpha-mannosidase II"/>
    <property type="match status" value="1"/>
</dbReference>
<evidence type="ECO:0000313" key="8">
    <source>
        <dbReference type="EMBL" id="RKE56966.1"/>
    </source>
</evidence>
<evidence type="ECO:0000256" key="3">
    <source>
        <dbReference type="ARBA" id="ARBA00022729"/>
    </source>
</evidence>
<evidence type="ECO:0000259" key="7">
    <source>
        <dbReference type="Pfam" id="PF21258"/>
    </source>
</evidence>
<gene>
    <name evidence="8" type="ORF">DFQ12_1840</name>
</gene>
<dbReference type="InterPro" id="IPR011050">
    <property type="entry name" value="Pectin_lyase_fold/virulence"/>
</dbReference>
<feature type="domain" description="Right handed beta helix" evidence="6">
    <location>
        <begin position="260"/>
        <end position="422"/>
    </location>
</feature>
<dbReference type="Pfam" id="PF07602">
    <property type="entry name" value="DUF1565"/>
    <property type="match status" value="1"/>
</dbReference>
<keyword evidence="3 4" id="KW-0732">Signal</keyword>
<feature type="domain" description="Glycoside hydrolase 120 insertion" evidence="7">
    <location>
        <begin position="108"/>
        <end position="210"/>
    </location>
</feature>
<proteinExistence type="predicted"/>
<sequence length="651" mass="73212">MMRMKVKFLIVCSFLFSIGSLVAQTDSKSKEYHVAIGGKDGQAGTREKPLRTIMAAAKLAMPGDIITVHEGVYREHIVPPRGGLSETKRIIYRAAKGEKVVIKGSEEVKGWKFLQDDIWQLELPNSFFGAFNPYQEEIRGDWFWPTPKERKYHRGAVYLNGHWLMEATSKEQLLEDHSPKGGWWASVDREKTSIWARFPHADPNQRKVEINVRRRVFYPDQPFVNFITVDGFVLEQAATNWAPPTAEQEGLLGTHWSKGWRIVNNTIQYSKCVGIALGKYGDDYDNRDTESAEGYVGTIKRALAFGWNKDSVGSHYVGNNKIAYCEQAGIVGSMGCSFSTVEDNTIHDIHIERLFTGAEMAGIKFHGAVDVSIRNNHIFRTNMGIWLDWMAQGAQITNNLFDHNDLDVFLEVTHGPAILANNVMLSTKNLSMNAQGAAFVHNLFAGKIEVIAYDSRLTPYLKPHSTGLVALKDNPGGDVQFINNIFAKGADISDYNKAYLPVLLDGNIYLKGSIGVATNKVNERMGEIHADAQQQMKSYVMHAAVEKDALIDMKEVADVELMEKDGEVYLAFPFSEKWSKQKRNLVTSKSLLPTVISQLPFENHDGSALQIDRDYFGEKRKSSNPFPGPFESISKRDKPQLIWSESKKLLH</sequence>
<dbReference type="AlphaFoldDB" id="A0A420BK62"/>
<dbReference type="OrthoDB" id="9767990at2"/>
<dbReference type="Pfam" id="PF13229">
    <property type="entry name" value="Beta_helix"/>
    <property type="match status" value="1"/>
</dbReference>
<dbReference type="PANTHER" id="PTHR40088">
    <property type="entry name" value="PECTATE LYASE (EUROFUNG)"/>
    <property type="match status" value="1"/>
</dbReference>
<comment type="subcellular location">
    <subcellularLocation>
        <location evidence="1">Secreted</location>
    </subcellularLocation>
</comment>
<comment type="caution">
    <text evidence="8">The sequence shown here is derived from an EMBL/GenBank/DDBJ whole genome shotgun (WGS) entry which is preliminary data.</text>
</comment>
<dbReference type="InterPro" id="IPR013780">
    <property type="entry name" value="Glyco_hydro_b"/>
</dbReference>
<dbReference type="SUPFAM" id="SSF51126">
    <property type="entry name" value="Pectin lyase-like"/>
    <property type="match status" value="1"/>
</dbReference>
<evidence type="ECO:0000313" key="9">
    <source>
        <dbReference type="Proteomes" id="UP000286246"/>
    </source>
</evidence>
<evidence type="ECO:0000259" key="5">
    <source>
        <dbReference type="Pfam" id="PF07602"/>
    </source>
</evidence>
<evidence type="ECO:0000256" key="2">
    <source>
        <dbReference type="ARBA" id="ARBA00022525"/>
    </source>
</evidence>
<dbReference type="GO" id="GO:0005576">
    <property type="term" value="C:extracellular region"/>
    <property type="evidence" value="ECO:0007669"/>
    <property type="project" value="UniProtKB-SubCell"/>
</dbReference>
<dbReference type="InterPro" id="IPR049169">
    <property type="entry name" value="Glyco_hydro_120_ins"/>
</dbReference>
<dbReference type="GO" id="GO:0016837">
    <property type="term" value="F:carbon-oxygen lyase activity, acting on polysaccharides"/>
    <property type="evidence" value="ECO:0007669"/>
    <property type="project" value="TreeGrafter"/>
</dbReference>
<accession>A0A420BK62</accession>
<evidence type="ECO:0000256" key="4">
    <source>
        <dbReference type="SAM" id="SignalP"/>
    </source>
</evidence>